<name>A0A1N7FPH6_9ACTN</name>
<evidence type="ECO:0000256" key="2">
    <source>
        <dbReference type="ARBA" id="ARBA00047778"/>
    </source>
</evidence>
<dbReference type="GO" id="GO:0035550">
    <property type="term" value="C:urease complex"/>
    <property type="evidence" value="ECO:0007669"/>
    <property type="project" value="InterPro"/>
</dbReference>
<reference evidence="4 5" key="1">
    <citation type="submission" date="2017-01" db="EMBL/GenBank/DDBJ databases">
        <authorList>
            <person name="Mah S.A."/>
            <person name="Swanson W.J."/>
            <person name="Moy G.W."/>
            <person name="Vacquier V.D."/>
        </authorList>
    </citation>
    <scope>NUCLEOTIDE SEQUENCE [LARGE SCALE GENOMIC DNA]</scope>
    <source>
        <strain evidence="4 5">DSM 45758</strain>
    </source>
</reference>
<comment type="similarity">
    <text evidence="3">Belongs to the urease beta subunit family.</text>
</comment>
<dbReference type="STRING" id="1198245.SAMN05444858_1439"/>
<dbReference type="NCBIfam" id="TIGR00192">
    <property type="entry name" value="urease_beta"/>
    <property type="match status" value="1"/>
</dbReference>
<dbReference type="UniPathway" id="UPA00258">
    <property type="reaction ID" value="UER00370"/>
</dbReference>
<evidence type="ECO:0000256" key="1">
    <source>
        <dbReference type="ARBA" id="ARBA00022801"/>
    </source>
</evidence>
<keyword evidence="5" id="KW-1185">Reference proteome</keyword>
<dbReference type="SUPFAM" id="SSF51278">
    <property type="entry name" value="Urease, beta-subunit"/>
    <property type="match status" value="1"/>
</dbReference>
<evidence type="ECO:0000313" key="4">
    <source>
        <dbReference type="EMBL" id="SIS02197.1"/>
    </source>
</evidence>
<dbReference type="RefSeq" id="WP_076474161.1">
    <property type="nucleotide sequence ID" value="NZ_FTNF01000043.1"/>
</dbReference>
<dbReference type="OrthoDB" id="9797217at2"/>
<dbReference type="EC" id="3.5.1.5" evidence="3"/>
<dbReference type="InterPro" id="IPR036461">
    <property type="entry name" value="Urease_betasu_sf"/>
</dbReference>
<dbReference type="GO" id="GO:0043419">
    <property type="term" value="P:urea catabolic process"/>
    <property type="evidence" value="ECO:0007669"/>
    <property type="project" value="UniProtKB-UniRule"/>
</dbReference>
<sequence length="126" mass="13795">MIPGEWLLSDEAIEINSGRRTVRLSVRNTGDRPIQVGSHFHFFEVNRALDFSRAAALGMRLDVPSGQSIRFEPGDERDVDLVEFGGSARVVGFSGLLDGAASNQCSRARAMKRALERRFSGAGEQS</sequence>
<keyword evidence="3" id="KW-0963">Cytoplasm</keyword>
<evidence type="ECO:0000313" key="5">
    <source>
        <dbReference type="Proteomes" id="UP000186004"/>
    </source>
</evidence>
<dbReference type="NCBIfam" id="NF009682">
    <property type="entry name" value="PRK13203.1"/>
    <property type="match status" value="1"/>
</dbReference>
<comment type="subunit">
    <text evidence="3">Heterotrimer of UreA (gamma), UreB (beta) and UreC (alpha) subunits. Three heterotrimers associate to form the active enzyme.</text>
</comment>
<accession>A0A1N7FPH6</accession>
<gene>
    <name evidence="3" type="primary">ureB</name>
    <name evidence="4" type="ORF">SAMN05444858_1439</name>
</gene>
<dbReference type="Pfam" id="PF00699">
    <property type="entry name" value="Urease_beta"/>
    <property type="match status" value="1"/>
</dbReference>
<comment type="catalytic activity">
    <reaction evidence="2 3">
        <text>urea + 2 H2O + H(+) = hydrogencarbonate + 2 NH4(+)</text>
        <dbReference type="Rhea" id="RHEA:20557"/>
        <dbReference type="ChEBI" id="CHEBI:15377"/>
        <dbReference type="ChEBI" id="CHEBI:15378"/>
        <dbReference type="ChEBI" id="CHEBI:16199"/>
        <dbReference type="ChEBI" id="CHEBI:17544"/>
        <dbReference type="ChEBI" id="CHEBI:28938"/>
        <dbReference type="EC" id="3.5.1.5"/>
    </reaction>
</comment>
<dbReference type="Gene3D" id="2.10.150.10">
    <property type="entry name" value="Urease, beta subunit"/>
    <property type="match status" value="1"/>
</dbReference>
<dbReference type="PANTHER" id="PTHR33569">
    <property type="entry name" value="UREASE"/>
    <property type="match status" value="1"/>
</dbReference>
<comment type="pathway">
    <text evidence="3">Nitrogen metabolism; urea degradation; CO(2) and NH(3) from urea (urease route): step 1/1.</text>
</comment>
<keyword evidence="1 3" id="KW-0378">Hydrolase</keyword>
<proteinExistence type="inferred from homology"/>
<dbReference type="GO" id="GO:0009039">
    <property type="term" value="F:urease activity"/>
    <property type="evidence" value="ECO:0007669"/>
    <property type="project" value="UniProtKB-UniRule"/>
</dbReference>
<dbReference type="PANTHER" id="PTHR33569:SF1">
    <property type="entry name" value="UREASE"/>
    <property type="match status" value="1"/>
</dbReference>
<dbReference type="Proteomes" id="UP000186004">
    <property type="component" value="Unassembled WGS sequence"/>
</dbReference>
<organism evidence="4 5">
    <name type="scientific">Micromonospora avicenniae</name>
    <dbReference type="NCBI Taxonomy" id="1198245"/>
    <lineage>
        <taxon>Bacteria</taxon>
        <taxon>Bacillati</taxon>
        <taxon>Actinomycetota</taxon>
        <taxon>Actinomycetes</taxon>
        <taxon>Micromonosporales</taxon>
        <taxon>Micromonosporaceae</taxon>
        <taxon>Micromonospora</taxon>
    </lineage>
</organism>
<dbReference type="InterPro" id="IPR002019">
    <property type="entry name" value="Urease_beta-like"/>
</dbReference>
<evidence type="ECO:0000256" key="3">
    <source>
        <dbReference type="HAMAP-Rule" id="MF_01954"/>
    </source>
</evidence>
<dbReference type="FunFam" id="2.10.150.10:FF:000001">
    <property type="entry name" value="Urease subunit beta"/>
    <property type="match status" value="1"/>
</dbReference>
<dbReference type="CDD" id="cd00407">
    <property type="entry name" value="Urease_beta"/>
    <property type="match status" value="1"/>
</dbReference>
<dbReference type="AlphaFoldDB" id="A0A1N7FPH6"/>
<dbReference type="InterPro" id="IPR050069">
    <property type="entry name" value="Urease_subunit"/>
</dbReference>
<dbReference type="EMBL" id="FTNF01000043">
    <property type="protein sequence ID" value="SIS02197.1"/>
    <property type="molecule type" value="Genomic_DNA"/>
</dbReference>
<comment type="subcellular location">
    <subcellularLocation>
        <location evidence="3">Cytoplasm</location>
    </subcellularLocation>
</comment>
<protein>
    <recommendedName>
        <fullName evidence="3">Urease subunit beta</fullName>
        <ecNumber evidence="3">3.5.1.5</ecNumber>
    </recommendedName>
    <alternativeName>
        <fullName evidence="3">Urea amidohydrolase subunit beta</fullName>
    </alternativeName>
</protein>
<dbReference type="HAMAP" id="MF_01954">
    <property type="entry name" value="Urease_beta"/>
    <property type="match status" value="1"/>
</dbReference>